<comment type="cofactor">
    <cofactor evidence="2">
        <name>thiamine diphosphate</name>
        <dbReference type="ChEBI" id="CHEBI:58937"/>
    </cofactor>
</comment>
<evidence type="ECO:0000256" key="4">
    <source>
        <dbReference type="ARBA" id="ARBA00007812"/>
    </source>
</evidence>
<dbReference type="PIRSF" id="PIRSF036565">
    <property type="entry name" value="Pyruvt_ip_decrb"/>
    <property type="match status" value="1"/>
</dbReference>
<dbReference type="FunFam" id="3.40.50.970:FF:000024">
    <property type="entry name" value="Pyruvate decarboxylase isozyme"/>
    <property type="match status" value="1"/>
</dbReference>
<dbReference type="RefSeq" id="WP_303734428.1">
    <property type="nucleotide sequence ID" value="NZ_QFRA01000005.1"/>
</dbReference>
<evidence type="ECO:0000313" key="17">
    <source>
        <dbReference type="Proteomes" id="UP000249432"/>
    </source>
</evidence>
<dbReference type="InterPro" id="IPR012001">
    <property type="entry name" value="Thiamin_PyroP_enz_TPP-bd_dom"/>
</dbReference>
<dbReference type="FunFam" id="3.40.50.970:FF:000019">
    <property type="entry name" value="Pyruvate decarboxylase isozyme"/>
    <property type="match status" value="1"/>
</dbReference>
<evidence type="ECO:0000259" key="14">
    <source>
        <dbReference type="Pfam" id="PF02775"/>
    </source>
</evidence>
<dbReference type="SUPFAM" id="SSF52467">
    <property type="entry name" value="DHS-like NAD/FAD-binding domain"/>
    <property type="match status" value="1"/>
</dbReference>
<dbReference type="PANTHER" id="PTHR43452:SF30">
    <property type="entry name" value="PYRUVATE DECARBOXYLASE ISOZYME 1-RELATED"/>
    <property type="match status" value="1"/>
</dbReference>
<dbReference type="PROSITE" id="PS00187">
    <property type="entry name" value="TPP_ENZYMES"/>
    <property type="match status" value="1"/>
</dbReference>
<dbReference type="GO" id="GO:0004737">
    <property type="term" value="F:pyruvate decarboxylase activity"/>
    <property type="evidence" value="ECO:0007669"/>
    <property type="project" value="TreeGrafter"/>
</dbReference>
<dbReference type="SUPFAM" id="SSF52518">
    <property type="entry name" value="Thiamin diphosphate-binding fold (THDP-binding)"/>
    <property type="match status" value="2"/>
</dbReference>
<feature type="domain" description="Thiamine pyrophosphate enzyme N-terminal TPP-binding" evidence="15">
    <location>
        <begin position="3"/>
        <end position="108"/>
    </location>
</feature>
<dbReference type="InterPro" id="IPR029035">
    <property type="entry name" value="DHS-like_NAD/FAD-binding_dom"/>
</dbReference>
<feature type="binding site" evidence="11">
    <location>
        <position position="432"/>
    </location>
    <ligand>
        <name>Mg(2+)</name>
        <dbReference type="ChEBI" id="CHEBI:18420"/>
    </ligand>
</feature>
<dbReference type="AlphaFoldDB" id="A0A2W5SSC6"/>
<dbReference type="InterPro" id="IPR012110">
    <property type="entry name" value="PDC/IPDC-like"/>
</dbReference>
<comment type="function">
    <text evidence="3">Decarboxylates branched-chain and aromatic alpha-keto acids to aldehydes.</text>
</comment>
<feature type="binding site" evidence="11">
    <location>
        <position position="461"/>
    </location>
    <ligand>
        <name>Mg(2+)</name>
        <dbReference type="ChEBI" id="CHEBI:18420"/>
    </ligand>
</feature>
<feature type="domain" description="Thiamine pyrophosphate enzyme central" evidence="13">
    <location>
        <begin position="197"/>
        <end position="323"/>
    </location>
</feature>
<feature type="domain" description="Thiamine pyrophosphate enzyme TPP-binding" evidence="14">
    <location>
        <begin position="388"/>
        <end position="527"/>
    </location>
</feature>
<evidence type="ECO:0000256" key="1">
    <source>
        <dbReference type="ARBA" id="ARBA00001920"/>
    </source>
</evidence>
<keyword evidence="8 11" id="KW-0460">Magnesium</keyword>
<dbReference type="InterPro" id="IPR047213">
    <property type="entry name" value="TPP_PYR_PDC_IPDC-like"/>
</dbReference>
<evidence type="ECO:0000256" key="2">
    <source>
        <dbReference type="ARBA" id="ARBA00001964"/>
    </source>
</evidence>
<dbReference type="InterPro" id="IPR012000">
    <property type="entry name" value="Thiamin_PyroP_enz_cen_dom"/>
</dbReference>
<comment type="cofactor">
    <cofactor evidence="11">
        <name>Mg(2+)</name>
        <dbReference type="ChEBI" id="CHEBI:18420"/>
    </cofactor>
    <text evidence="11">Binds 1 Mg(2+) per subunit.</text>
</comment>
<dbReference type="Pfam" id="PF02776">
    <property type="entry name" value="TPP_enzyme_N"/>
    <property type="match status" value="1"/>
</dbReference>
<comment type="similarity">
    <text evidence="4 12">Belongs to the TPP enzyme family.</text>
</comment>
<keyword evidence="7" id="KW-0210">Decarboxylase</keyword>
<dbReference type="Proteomes" id="UP000249432">
    <property type="component" value="Unassembled WGS sequence"/>
</dbReference>
<dbReference type="GO" id="GO:0030976">
    <property type="term" value="F:thiamine pyrophosphate binding"/>
    <property type="evidence" value="ECO:0007669"/>
    <property type="project" value="InterPro"/>
</dbReference>
<reference evidence="16 17" key="1">
    <citation type="submission" date="2017-08" db="EMBL/GenBank/DDBJ databases">
        <title>Infants hospitalized years apart are colonized by the same room-sourced microbial strains.</title>
        <authorList>
            <person name="Brooks B."/>
            <person name="Olm M.R."/>
            <person name="Firek B.A."/>
            <person name="Baker R."/>
            <person name="Thomas B.C."/>
            <person name="Morowitz M.J."/>
            <person name="Banfield J.F."/>
        </authorList>
    </citation>
    <scope>NUCLEOTIDE SEQUENCE [LARGE SCALE GENOMIC DNA]</scope>
    <source>
        <strain evidence="16">S2_003_000_R1_3</strain>
    </source>
</reference>
<evidence type="ECO:0000256" key="9">
    <source>
        <dbReference type="ARBA" id="ARBA00023052"/>
    </source>
</evidence>
<keyword evidence="16" id="KW-0670">Pyruvate</keyword>
<proteinExistence type="inferred from homology"/>
<dbReference type="CDD" id="cd07038">
    <property type="entry name" value="TPP_PYR_PDC_IPDC_like"/>
    <property type="match status" value="1"/>
</dbReference>
<dbReference type="CDD" id="cd02005">
    <property type="entry name" value="TPP_PDC_IPDC"/>
    <property type="match status" value="1"/>
</dbReference>
<evidence type="ECO:0000259" key="15">
    <source>
        <dbReference type="Pfam" id="PF02776"/>
    </source>
</evidence>
<dbReference type="GO" id="GO:0000287">
    <property type="term" value="F:magnesium ion binding"/>
    <property type="evidence" value="ECO:0007669"/>
    <property type="project" value="InterPro"/>
</dbReference>
<evidence type="ECO:0000256" key="8">
    <source>
        <dbReference type="ARBA" id="ARBA00022842"/>
    </source>
</evidence>
<dbReference type="GO" id="GO:0005829">
    <property type="term" value="C:cytosol"/>
    <property type="evidence" value="ECO:0007669"/>
    <property type="project" value="TreeGrafter"/>
</dbReference>
<accession>A0A2W5SSC6</accession>
<evidence type="ECO:0000256" key="3">
    <source>
        <dbReference type="ARBA" id="ARBA00002938"/>
    </source>
</evidence>
<feature type="binding site" evidence="11">
    <location>
        <position position="459"/>
    </location>
    <ligand>
        <name>Mg(2+)</name>
        <dbReference type="ChEBI" id="CHEBI:18420"/>
    </ligand>
</feature>
<dbReference type="InterPro" id="IPR047214">
    <property type="entry name" value="TPP_PDC_IPDC"/>
</dbReference>
<evidence type="ECO:0000256" key="10">
    <source>
        <dbReference type="ARBA" id="ARBA00023239"/>
    </source>
</evidence>
<sequence>MYTVADYIADRLAELHIKDVFGVPGDFNLEFLDHITGHDALHWVGNANELNAGYAADGYARMNGIGAVVTTFGVGELSAINAIAGSFSENVPVVHIVGAPSKDAQASRRLLHHSLGDGDFSHFRRMAREVTCAVADLTPADAVDEVDRVLRAVQTHRRPGYIVVPTDVARVEVEPPSSPLGGARSYTSDRVLAEFRAAASEFLKGRDVTVLADLLVHRMGATENLNRLLRGGIPHATLMWGKTLVNEEDPFFLGVYAGAASEPDARKAVEGADRLVMAGVRFTDTTTASFSQKIDPARCVDIATNYAKVGDKTFAPLNIADALDALAELAPSFADRTPGVVPEPEPHHWVAGADEPLVQDDVWPTLAGVLTEGNIVVADQGTSFFGLAKMRFPADTTFIGQPLWGSIGYTLPAAMGAGLACPGRRPVLVIGDGSAQLTVQELGTWMREGVNGVVIVVNNDGYAVERSIHGEDAEYNDITAWDWRVIPQALGGTDDKVVTLKATTRAELNDAFEKAQDNQDRLVLIEVCTAPTDYPKLLKKIGKAINDANSK</sequence>
<evidence type="ECO:0000259" key="13">
    <source>
        <dbReference type="Pfam" id="PF00205"/>
    </source>
</evidence>
<evidence type="ECO:0000313" key="16">
    <source>
        <dbReference type="EMBL" id="PZR05742.1"/>
    </source>
</evidence>
<keyword evidence="6 11" id="KW-0479">Metal-binding</keyword>
<dbReference type="EMBL" id="QFRA01000005">
    <property type="protein sequence ID" value="PZR05742.1"/>
    <property type="molecule type" value="Genomic_DNA"/>
</dbReference>
<evidence type="ECO:0000256" key="12">
    <source>
        <dbReference type="RuleBase" id="RU362132"/>
    </source>
</evidence>
<dbReference type="InterPro" id="IPR000399">
    <property type="entry name" value="TPP-bd_CS"/>
</dbReference>
<evidence type="ECO:0000256" key="5">
    <source>
        <dbReference type="ARBA" id="ARBA00020054"/>
    </source>
</evidence>
<dbReference type="InterPro" id="IPR029061">
    <property type="entry name" value="THDP-binding"/>
</dbReference>
<name>A0A2W5SSC6_9CORY</name>
<dbReference type="Gene3D" id="3.40.50.1220">
    <property type="entry name" value="TPP-binding domain"/>
    <property type="match status" value="1"/>
</dbReference>
<organism evidence="16 17">
    <name type="scientific">Corynebacterium kroppenstedtii</name>
    <dbReference type="NCBI Taxonomy" id="161879"/>
    <lineage>
        <taxon>Bacteria</taxon>
        <taxon>Bacillati</taxon>
        <taxon>Actinomycetota</taxon>
        <taxon>Actinomycetes</taxon>
        <taxon>Mycobacteriales</taxon>
        <taxon>Corynebacteriaceae</taxon>
        <taxon>Corynebacterium</taxon>
    </lineage>
</organism>
<evidence type="ECO:0000256" key="7">
    <source>
        <dbReference type="ARBA" id="ARBA00022793"/>
    </source>
</evidence>
<evidence type="ECO:0000256" key="11">
    <source>
        <dbReference type="PIRSR" id="PIRSR036565-2"/>
    </source>
</evidence>
<evidence type="ECO:0000256" key="6">
    <source>
        <dbReference type="ARBA" id="ARBA00022723"/>
    </source>
</evidence>
<dbReference type="Pfam" id="PF00205">
    <property type="entry name" value="TPP_enzyme_M"/>
    <property type="match status" value="1"/>
</dbReference>
<keyword evidence="10" id="KW-0456">Lyase</keyword>
<gene>
    <name evidence="16" type="ORF">DI525_03610</name>
</gene>
<dbReference type="GO" id="GO:0000949">
    <property type="term" value="P:aromatic amino acid family catabolic process to alcohol via Ehrlich pathway"/>
    <property type="evidence" value="ECO:0007669"/>
    <property type="project" value="TreeGrafter"/>
</dbReference>
<dbReference type="Gene3D" id="3.40.50.970">
    <property type="match status" value="2"/>
</dbReference>
<comment type="caution">
    <text evidence="16">The sequence shown here is derived from an EMBL/GenBank/DDBJ whole genome shotgun (WGS) entry which is preliminary data.</text>
</comment>
<dbReference type="Pfam" id="PF02775">
    <property type="entry name" value="TPP_enzyme_C"/>
    <property type="match status" value="1"/>
</dbReference>
<keyword evidence="9 12" id="KW-0786">Thiamine pyrophosphate</keyword>
<protein>
    <recommendedName>
        <fullName evidence="5">Alpha-keto-acid decarboxylase</fullName>
    </recommendedName>
</protein>
<dbReference type="PANTHER" id="PTHR43452">
    <property type="entry name" value="PYRUVATE DECARBOXYLASE"/>
    <property type="match status" value="1"/>
</dbReference>
<dbReference type="InterPro" id="IPR011766">
    <property type="entry name" value="TPP_enzyme_TPP-bd"/>
</dbReference>
<comment type="cofactor">
    <cofactor evidence="1">
        <name>a metal cation</name>
        <dbReference type="ChEBI" id="CHEBI:25213"/>
    </cofactor>
</comment>